<accession>A0A2N9I031</accession>
<feature type="coiled-coil region" evidence="1">
    <location>
        <begin position="317"/>
        <end position="345"/>
    </location>
</feature>
<organism evidence="2">
    <name type="scientific">Fagus sylvatica</name>
    <name type="common">Beechnut</name>
    <dbReference type="NCBI Taxonomy" id="28930"/>
    <lineage>
        <taxon>Eukaryota</taxon>
        <taxon>Viridiplantae</taxon>
        <taxon>Streptophyta</taxon>
        <taxon>Embryophyta</taxon>
        <taxon>Tracheophyta</taxon>
        <taxon>Spermatophyta</taxon>
        <taxon>Magnoliopsida</taxon>
        <taxon>eudicotyledons</taxon>
        <taxon>Gunneridae</taxon>
        <taxon>Pentapetalae</taxon>
        <taxon>rosids</taxon>
        <taxon>fabids</taxon>
        <taxon>Fagales</taxon>
        <taxon>Fagaceae</taxon>
        <taxon>Fagus</taxon>
    </lineage>
</organism>
<keyword evidence="1" id="KW-0175">Coiled coil</keyword>
<evidence type="ECO:0000256" key="1">
    <source>
        <dbReference type="SAM" id="Coils"/>
    </source>
</evidence>
<name>A0A2N9I031_FAGSY</name>
<evidence type="ECO:0000313" key="2">
    <source>
        <dbReference type="EMBL" id="SPD17354.1"/>
    </source>
</evidence>
<dbReference type="EMBL" id="OIVN01004445">
    <property type="protein sequence ID" value="SPD17354.1"/>
    <property type="molecule type" value="Genomic_DNA"/>
</dbReference>
<proteinExistence type="predicted"/>
<reference evidence="2" key="1">
    <citation type="submission" date="2018-02" db="EMBL/GenBank/DDBJ databases">
        <authorList>
            <person name="Cohen D.B."/>
            <person name="Kent A.D."/>
        </authorList>
    </citation>
    <scope>NUCLEOTIDE SEQUENCE</scope>
</reference>
<gene>
    <name evidence="2" type="ORF">FSB_LOCUS45236</name>
</gene>
<sequence length="493" mass="56083">MWAYSYFPLITLEFHPTIHPRSYREAWMHARYPKEVPTFPFCFKLFNDPSRKRSPEDFMPFEGKKYNSKDFKSFSNQGFFRGNVVCGAYLHSRDLVVIKASNAAVENYCPLLVTRQFGLIQMLLVPPTWITGFPFILFLVRPVSSQSFQDWWEAYKANFNNKDDLIEAIQGCCPSFLLHQLSVTDRVDAANAQLAEVAFNLRNKLMHYCQANLLQNATFVKAKESLKLRAPIPQLPAAFKQGTRTSIKRKTPEVEEVDPAISTKDVKSFAKKFVKTVAKKTTAKKQKTIEVKPDASIEEAVSLVEDLDDTTTLSTLMREAKTRAEEAERRRLEAKEEERRRVEKVEKERIAEIGRRLEMQKKEKKEKAEARSSLEGLGDVDKLLEDVSLTLQKCQTPTKSTSAITVLEPTQEQLQATINQLSELLKQPTNVILLDIGLVDQFVQMARFLIANPSSLSESGRALLGLFVQNLDGTISSLHEGQEESSYKSKRGT</sequence>
<dbReference type="AlphaFoldDB" id="A0A2N9I031"/>
<protein>
    <submittedName>
        <fullName evidence="2">Uncharacterized protein</fullName>
    </submittedName>
</protein>